<evidence type="ECO:0000313" key="2">
    <source>
        <dbReference type="Proteomes" id="UP000829196"/>
    </source>
</evidence>
<dbReference type="SMR" id="A0A8T3ADW0"/>
<gene>
    <name evidence="1" type="ORF">KFK09_024092</name>
</gene>
<sequence>MEGFSHLPMLSWKLENGFCSWSFSNFFQKNHCRSTAPHDATLNSKNKPSAFVSDCTSRYTRSIAAQNLLRLDLPKLLKLHRAFSNFHEAAWKNHPSTPFSNQKTNTAFHPSTTFVDIQTLAGCCTCRLFTNA</sequence>
<dbReference type="Proteomes" id="UP000829196">
    <property type="component" value="Unassembled WGS sequence"/>
</dbReference>
<comment type="caution">
    <text evidence="1">The sequence shown here is derived from an EMBL/GenBank/DDBJ whole genome shotgun (WGS) entry which is preliminary data.</text>
</comment>
<dbReference type="EMBL" id="JAGYWB010000017">
    <property type="protein sequence ID" value="KAI0493962.1"/>
    <property type="molecule type" value="Genomic_DNA"/>
</dbReference>
<name>A0A8T3ADW0_DENNO</name>
<dbReference type="AlphaFoldDB" id="A0A8T3ADW0"/>
<protein>
    <submittedName>
        <fullName evidence="1">Uncharacterized protein</fullName>
    </submittedName>
</protein>
<keyword evidence="2" id="KW-1185">Reference proteome</keyword>
<accession>A0A8T3ADW0</accession>
<organism evidence="1 2">
    <name type="scientific">Dendrobium nobile</name>
    <name type="common">Orchid</name>
    <dbReference type="NCBI Taxonomy" id="94219"/>
    <lineage>
        <taxon>Eukaryota</taxon>
        <taxon>Viridiplantae</taxon>
        <taxon>Streptophyta</taxon>
        <taxon>Embryophyta</taxon>
        <taxon>Tracheophyta</taxon>
        <taxon>Spermatophyta</taxon>
        <taxon>Magnoliopsida</taxon>
        <taxon>Liliopsida</taxon>
        <taxon>Asparagales</taxon>
        <taxon>Orchidaceae</taxon>
        <taxon>Epidendroideae</taxon>
        <taxon>Malaxideae</taxon>
        <taxon>Dendrobiinae</taxon>
        <taxon>Dendrobium</taxon>
    </lineage>
</organism>
<proteinExistence type="predicted"/>
<reference evidence="1" key="1">
    <citation type="journal article" date="2022" name="Front. Genet.">
        <title>Chromosome-Scale Assembly of the Dendrobium nobile Genome Provides Insights Into the Molecular Mechanism of the Biosynthesis of the Medicinal Active Ingredient of Dendrobium.</title>
        <authorList>
            <person name="Xu Q."/>
            <person name="Niu S.-C."/>
            <person name="Li K.-L."/>
            <person name="Zheng P.-J."/>
            <person name="Zhang X.-J."/>
            <person name="Jia Y."/>
            <person name="Liu Y."/>
            <person name="Niu Y.-X."/>
            <person name="Yu L.-H."/>
            <person name="Chen D.-F."/>
            <person name="Zhang G.-Q."/>
        </authorList>
    </citation>
    <scope>NUCLEOTIDE SEQUENCE</scope>
    <source>
        <tissue evidence="1">Leaf</tissue>
    </source>
</reference>
<evidence type="ECO:0000313" key="1">
    <source>
        <dbReference type="EMBL" id="KAI0493962.1"/>
    </source>
</evidence>